<comment type="caution">
    <text evidence="1">The sequence shown here is derived from an EMBL/GenBank/DDBJ whole genome shotgun (WGS) entry which is preliminary data.</text>
</comment>
<proteinExistence type="predicted"/>
<reference evidence="1" key="1">
    <citation type="submission" date="2022-04" db="EMBL/GenBank/DDBJ databases">
        <title>Genome of the entomopathogenic fungus Entomophthora muscae.</title>
        <authorList>
            <person name="Elya C."/>
            <person name="Lovett B.R."/>
            <person name="Lee E."/>
            <person name="Macias A.M."/>
            <person name="Hajek A.E."/>
            <person name="De Bivort B.L."/>
            <person name="Kasson M.T."/>
            <person name="De Fine Licht H.H."/>
            <person name="Stajich J.E."/>
        </authorList>
    </citation>
    <scope>NUCLEOTIDE SEQUENCE</scope>
    <source>
        <strain evidence="1">Berkeley</strain>
    </source>
</reference>
<organism evidence="1 2">
    <name type="scientific">Entomophthora muscae</name>
    <dbReference type="NCBI Taxonomy" id="34485"/>
    <lineage>
        <taxon>Eukaryota</taxon>
        <taxon>Fungi</taxon>
        <taxon>Fungi incertae sedis</taxon>
        <taxon>Zoopagomycota</taxon>
        <taxon>Entomophthoromycotina</taxon>
        <taxon>Entomophthoromycetes</taxon>
        <taxon>Entomophthorales</taxon>
        <taxon>Entomophthoraceae</taxon>
        <taxon>Entomophthora</taxon>
    </lineage>
</organism>
<protein>
    <submittedName>
        <fullName evidence="1">Uncharacterized protein</fullName>
    </submittedName>
</protein>
<dbReference type="Proteomes" id="UP001165960">
    <property type="component" value="Unassembled WGS sequence"/>
</dbReference>
<evidence type="ECO:0000313" key="1">
    <source>
        <dbReference type="EMBL" id="KAJ9074139.1"/>
    </source>
</evidence>
<accession>A0ACC2THE2</accession>
<dbReference type="EMBL" id="QTSX02002869">
    <property type="protein sequence ID" value="KAJ9074139.1"/>
    <property type="molecule type" value="Genomic_DNA"/>
</dbReference>
<evidence type="ECO:0000313" key="2">
    <source>
        <dbReference type="Proteomes" id="UP001165960"/>
    </source>
</evidence>
<sequence length="320" mass="35884">MIYRTLVVGCGVVAGCGMAVHIEVTHRALGNMPPKYDNYHDAINRNLQAVEAGSFFPDWGYNCFKMGEASEEAHWPTFYLNAVAYIQETYPTQLQGLQQGLKGEARFERLLAFLFGVVSHGTADITWHSLDSNAQGFIDTSGKRDWNGKYSKAHSVADIGAEFVLARANDLDYFQRVWTTPVDDILAIYQRMGVANVTSAKLLSCMGLGYSGAHGVRIAGKRVLGRFDTDKSPFLLMNYESYFRGGLMNMASWVGFCWGELIEWLESDGTKRGFCSLQFPKYTDITLSYPISSSMGIQSIEPVKRYEVMNEHDGDRRVYT</sequence>
<gene>
    <name evidence="1" type="ORF">DSO57_1009219</name>
</gene>
<keyword evidence="2" id="KW-1185">Reference proteome</keyword>
<name>A0ACC2THE2_9FUNG</name>